<reference evidence="1 2" key="1">
    <citation type="submission" date="2019-10" db="EMBL/GenBank/DDBJ databases">
        <title>Isolation, Identification of Microvirga thermotolerans HR1, a novel thermophilic bacterium and Comparative Genomics of the genus Microvirga.</title>
        <authorList>
            <person name="Li J."/>
            <person name="Zhang W."/>
            <person name="Lin M."/>
            <person name="Wang J."/>
        </authorList>
    </citation>
    <scope>NUCLEOTIDE SEQUENCE [LARGE SCALE GENOMIC DNA]</scope>
    <source>
        <strain evidence="1 2">HR1</strain>
    </source>
</reference>
<dbReference type="KEGG" id="mico:GDR74_16380"/>
<evidence type="ECO:0000313" key="1">
    <source>
        <dbReference type="EMBL" id="QFU18194.1"/>
    </source>
</evidence>
<dbReference type="AlphaFoldDB" id="A0A5P9K674"/>
<organism evidence="1 2">
    <name type="scientific">Microvirga thermotolerans</name>
    <dbReference type="NCBI Taxonomy" id="2651334"/>
    <lineage>
        <taxon>Bacteria</taxon>
        <taxon>Pseudomonadati</taxon>
        <taxon>Pseudomonadota</taxon>
        <taxon>Alphaproteobacteria</taxon>
        <taxon>Hyphomicrobiales</taxon>
        <taxon>Methylobacteriaceae</taxon>
        <taxon>Microvirga</taxon>
    </lineage>
</organism>
<dbReference type="EMBL" id="CP045423">
    <property type="protein sequence ID" value="QFU18194.1"/>
    <property type="molecule type" value="Genomic_DNA"/>
</dbReference>
<evidence type="ECO:0000313" key="2">
    <source>
        <dbReference type="Proteomes" id="UP000325614"/>
    </source>
</evidence>
<dbReference type="Proteomes" id="UP000325614">
    <property type="component" value="Chromosome"/>
</dbReference>
<accession>A0A5P9K674</accession>
<gene>
    <name evidence="1" type="ORF">GDR74_16380</name>
</gene>
<proteinExistence type="predicted"/>
<protein>
    <submittedName>
        <fullName evidence="1">Uncharacterized protein</fullName>
    </submittedName>
</protein>
<keyword evidence="2" id="KW-1185">Reference proteome</keyword>
<name>A0A5P9K674_9HYPH</name>
<sequence>MPYEKLLAYNIKDVVGEICLVDASILISYIIDNKHANIHDIIESSAELFFKEGTLTYGHGAEVNFEWGKAPAVILDMEFIHSAATVFFKLVLHGYYVGVQIQRILLSTKTGDSEQDLKCFEEALANARIKPVTSIL</sequence>